<name>A0AAQ3P1P3_VIGMU</name>
<evidence type="ECO:0000313" key="2">
    <source>
        <dbReference type="Proteomes" id="UP001374535"/>
    </source>
</evidence>
<organism evidence="1 2">
    <name type="scientific">Vigna mungo</name>
    <name type="common">Black gram</name>
    <name type="synonym">Phaseolus mungo</name>
    <dbReference type="NCBI Taxonomy" id="3915"/>
    <lineage>
        <taxon>Eukaryota</taxon>
        <taxon>Viridiplantae</taxon>
        <taxon>Streptophyta</taxon>
        <taxon>Embryophyta</taxon>
        <taxon>Tracheophyta</taxon>
        <taxon>Spermatophyta</taxon>
        <taxon>Magnoliopsida</taxon>
        <taxon>eudicotyledons</taxon>
        <taxon>Gunneridae</taxon>
        <taxon>Pentapetalae</taxon>
        <taxon>rosids</taxon>
        <taxon>fabids</taxon>
        <taxon>Fabales</taxon>
        <taxon>Fabaceae</taxon>
        <taxon>Papilionoideae</taxon>
        <taxon>50 kb inversion clade</taxon>
        <taxon>NPAAA clade</taxon>
        <taxon>indigoferoid/millettioid clade</taxon>
        <taxon>Phaseoleae</taxon>
        <taxon>Vigna</taxon>
    </lineage>
</organism>
<proteinExistence type="predicted"/>
<dbReference type="Proteomes" id="UP001374535">
    <property type="component" value="Chromosome 2"/>
</dbReference>
<accession>A0AAQ3P1P3</accession>
<protein>
    <submittedName>
        <fullName evidence="1">Uncharacterized protein</fullName>
    </submittedName>
</protein>
<gene>
    <name evidence="1" type="ORF">V8G54_007466</name>
</gene>
<reference evidence="1 2" key="1">
    <citation type="journal article" date="2023" name="Life. Sci Alliance">
        <title>Evolutionary insights into 3D genome organization and epigenetic landscape of Vigna mungo.</title>
        <authorList>
            <person name="Junaid A."/>
            <person name="Singh B."/>
            <person name="Bhatia S."/>
        </authorList>
    </citation>
    <scope>NUCLEOTIDE SEQUENCE [LARGE SCALE GENOMIC DNA]</scope>
    <source>
        <strain evidence="1">Urdbean</strain>
    </source>
</reference>
<dbReference type="AlphaFoldDB" id="A0AAQ3P1P3"/>
<dbReference type="EMBL" id="CP144699">
    <property type="protein sequence ID" value="WVZ20144.1"/>
    <property type="molecule type" value="Genomic_DNA"/>
</dbReference>
<evidence type="ECO:0000313" key="1">
    <source>
        <dbReference type="EMBL" id="WVZ20144.1"/>
    </source>
</evidence>
<keyword evidence="2" id="KW-1185">Reference proteome</keyword>
<sequence>MEQNARPTADSLFSASISDNPKTRLNILITASIAGERAASISSLPDTSTIRSGVPRGASRTRMRDRVSSHIFFISSPLRPMMLPTFPTGTMRRNTQSPGHPSHLLSGGGAAAVVSASPSAGGCAAETLSGDSRLPAEPFWSGCAVAI</sequence>